<dbReference type="AlphaFoldDB" id="A0A1A6A5Z1"/>
<feature type="region of interest" description="Disordered" evidence="1">
    <location>
        <begin position="161"/>
        <end position="212"/>
    </location>
</feature>
<feature type="region of interest" description="Disordered" evidence="1">
    <location>
        <begin position="259"/>
        <end position="280"/>
    </location>
</feature>
<dbReference type="VEuPathDB" id="FungiDB:I303_04805"/>
<reference evidence="4" key="1">
    <citation type="submission" date="2013-07" db="EMBL/GenBank/DDBJ databases">
        <title>The Genome Sequence of Cryptococcus dejecticola CBS10117.</title>
        <authorList>
            <consortium name="The Broad Institute Genome Sequencing Platform"/>
            <person name="Cuomo C."/>
            <person name="Litvintseva A."/>
            <person name="Chen Y."/>
            <person name="Heitman J."/>
            <person name="Sun S."/>
            <person name="Springer D."/>
            <person name="Dromer F."/>
            <person name="Young S.K."/>
            <person name="Zeng Q."/>
            <person name="Gargeya S."/>
            <person name="Fitzgerald M."/>
            <person name="Abouelleil A."/>
            <person name="Alvarado L."/>
            <person name="Berlin A.M."/>
            <person name="Chapman S.B."/>
            <person name="Dewar J."/>
            <person name="Goldberg J."/>
            <person name="Griggs A."/>
            <person name="Gujja S."/>
            <person name="Hansen M."/>
            <person name="Howarth C."/>
            <person name="Imamovic A."/>
            <person name="Larimer J."/>
            <person name="McCowan C."/>
            <person name="Murphy C."/>
            <person name="Pearson M."/>
            <person name="Priest M."/>
            <person name="Roberts A."/>
            <person name="Saif S."/>
            <person name="Shea T."/>
            <person name="Sykes S."/>
            <person name="Wortman J."/>
            <person name="Nusbaum C."/>
            <person name="Birren B."/>
        </authorList>
    </citation>
    <scope>NUCLEOTIDE SEQUENCE [LARGE SCALE GENOMIC DNA]</scope>
    <source>
        <strain evidence="4">CBS 10117</strain>
    </source>
</reference>
<dbReference type="GeneID" id="28968504"/>
<dbReference type="Proteomes" id="UP000078595">
    <property type="component" value="Chromosome 5"/>
</dbReference>
<keyword evidence="2" id="KW-1133">Transmembrane helix</keyword>
<accession>A0A1A6A5Z1</accession>
<dbReference type="EMBL" id="CP144534">
    <property type="protein sequence ID" value="WWC61635.1"/>
    <property type="molecule type" value="Genomic_DNA"/>
</dbReference>
<feature type="transmembrane region" description="Helical" evidence="2">
    <location>
        <begin position="43"/>
        <end position="65"/>
    </location>
</feature>
<evidence type="ECO:0000313" key="5">
    <source>
        <dbReference type="EMBL" id="WWC61635.1"/>
    </source>
</evidence>
<gene>
    <name evidence="4" type="ORF">I303_04805</name>
    <name evidence="5" type="ORF">I303_104219</name>
</gene>
<dbReference type="EMBL" id="KI894031">
    <property type="protein sequence ID" value="OBR85469.1"/>
    <property type="molecule type" value="Genomic_DNA"/>
</dbReference>
<name>A0A1A6A5Z1_9TREE</name>
<dbReference type="KEGG" id="kdj:28968504"/>
<reference evidence="5" key="2">
    <citation type="submission" date="2013-07" db="EMBL/GenBank/DDBJ databases">
        <authorList>
            <consortium name="The Broad Institute Genome Sequencing Platform"/>
            <person name="Cuomo C."/>
            <person name="Litvintseva A."/>
            <person name="Chen Y."/>
            <person name="Heitman J."/>
            <person name="Sun S."/>
            <person name="Springer D."/>
            <person name="Dromer F."/>
            <person name="Young S.K."/>
            <person name="Zeng Q."/>
            <person name="Gargeya S."/>
            <person name="Fitzgerald M."/>
            <person name="Abouelleil A."/>
            <person name="Alvarado L."/>
            <person name="Berlin A.M."/>
            <person name="Chapman S.B."/>
            <person name="Dewar J."/>
            <person name="Goldberg J."/>
            <person name="Griggs A."/>
            <person name="Gujja S."/>
            <person name="Hansen M."/>
            <person name="Howarth C."/>
            <person name="Imamovic A."/>
            <person name="Larimer J."/>
            <person name="McCowan C."/>
            <person name="Murphy C."/>
            <person name="Pearson M."/>
            <person name="Priest M."/>
            <person name="Roberts A."/>
            <person name="Saif S."/>
            <person name="Shea T."/>
            <person name="Sykes S."/>
            <person name="Wortman J."/>
            <person name="Nusbaum C."/>
            <person name="Birren B."/>
        </authorList>
    </citation>
    <scope>NUCLEOTIDE SEQUENCE</scope>
    <source>
        <strain evidence="5">CBS 10117</strain>
    </source>
</reference>
<feature type="signal peptide" evidence="3">
    <location>
        <begin position="1"/>
        <end position="27"/>
    </location>
</feature>
<keyword evidence="6" id="KW-1185">Reference proteome</keyword>
<keyword evidence="2" id="KW-0472">Membrane</keyword>
<keyword evidence="3" id="KW-0732">Signal</keyword>
<sequence length="313" mass="34930">MLHLYLAPFPVQLFAVLLLPMPITVRAANPQYEQGTITIPTSTVLSIGLGFLAFSMIILCILLGFRLNRIRKLSKRNNRTFREEYRDQGGFWGWLTSFGEVENNAFSQSFLIGGGGRTMHYEHNLRRWGLLHDPPGDGDDSVENKIRPLIWDLDWALPPAPAPASASTSSNEQIGKNQKDEGYAEIPKEAEQGEIQPISITPSRIPDQTDKFLPRPTLDLSVLIALPSEIPYNPINAEELPELIIGQAVLLPTIIPEQEDEKGVPGSSVGTKGTGMGTGTSKKVEIEHHEYAPRARAEWKRDDRMVWYIDGLH</sequence>
<feature type="chain" id="PRO_5008342140" evidence="3">
    <location>
        <begin position="28"/>
        <end position="313"/>
    </location>
</feature>
<evidence type="ECO:0000313" key="4">
    <source>
        <dbReference type="EMBL" id="OBR85469.1"/>
    </source>
</evidence>
<reference evidence="5" key="3">
    <citation type="submission" date="2024-02" db="EMBL/GenBank/DDBJ databases">
        <title>Comparative genomics of Cryptococcus and Kwoniella reveals pathogenesis evolution and contrasting modes of karyotype evolution via chromosome fusion or intercentromeric recombination.</title>
        <authorList>
            <person name="Coelho M.A."/>
            <person name="David-Palma M."/>
            <person name="Shea T."/>
            <person name="Bowers K."/>
            <person name="McGinley-Smith S."/>
            <person name="Mohammad A.W."/>
            <person name="Gnirke A."/>
            <person name="Yurkov A.M."/>
            <person name="Nowrousian M."/>
            <person name="Sun S."/>
            <person name="Cuomo C.A."/>
            <person name="Heitman J."/>
        </authorList>
    </citation>
    <scope>NUCLEOTIDE SEQUENCE</scope>
    <source>
        <strain evidence="5">CBS 10117</strain>
    </source>
</reference>
<feature type="compositionally biased region" description="Basic and acidic residues" evidence="1">
    <location>
        <begin position="177"/>
        <end position="191"/>
    </location>
</feature>
<proteinExistence type="predicted"/>
<evidence type="ECO:0000313" key="6">
    <source>
        <dbReference type="Proteomes" id="UP000078595"/>
    </source>
</evidence>
<dbReference type="OrthoDB" id="2564302at2759"/>
<evidence type="ECO:0000256" key="1">
    <source>
        <dbReference type="SAM" id="MobiDB-lite"/>
    </source>
</evidence>
<organism evidence="4">
    <name type="scientific">Kwoniella dejecticola CBS 10117</name>
    <dbReference type="NCBI Taxonomy" id="1296121"/>
    <lineage>
        <taxon>Eukaryota</taxon>
        <taxon>Fungi</taxon>
        <taxon>Dikarya</taxon>
        <taxon>Basidiomycota</taxon>
        <taxon>Agaricomycotina</taxon>
        <taxon>Tremellomycetes</taxon>
        <taxon>Tremellales</taxon>
        <taxon>Cryptococcaceae</taxon>
        <taxon>Kwoniella</taxon>
    </lineage>
</organism>
<keyword evidence="2" id="KW-0812">Transmembrane</keyword>
<dbReference type="RefSeq" id="XP_018263311.1">
    <property type="nucleotide sequence ID" value="XM_018408100.1"/>
</dbReference>
<evidence type="ECO:0000256" key="3">
    <source>
        <dbReference type="SAM" id="SignalP"/>
    </source>
</evidence>
<protein>
    <submittedName>
        <fullName evidence="4">Uncharacterized protein</fullName>
    </submittedName>
</protein>
<evidence type="ECO:0000256" key="2">
    <source>
        <dbReference type="SAM" id="Phobius"/>
    </source>
</evidence>